<dbReference type="Gene3D" id="1.20.1600.10">
    <property type="entry name" value="Outer membrane efflux proteins (OEP)"/>
    <property type="match status" value="1"/>
</dbReference>
<name>I0K4K9_9BACT</name>
<evidence type="ECO:0000256" key="6">
    <source>
        <dbReference type="ARBA" id="ARBA00023136"/>
    </source>
</evidence>
<dbReference type="Pfam" id="PF02321">
    <property type="entry name" value="OEP"/>
    <property type="match status" value="2"/>
</dbReference>
<evidence type="ECO:0000256" key="2">
    <source>
        <dbReference type="ARBA" id="ARBA00007613"/>
    </source>
</evidence>
<comment type="similarity">
    <text evidence="2">Belongs to the outer membrane factor (OMF) (TC 1.B.17) family.</text>
</comment>
<evidence type="ECO:0000256" key="5">
    <source>
        <dbReference type="ARBA" id="ARBA00022692"/>
    </source>
</evidence>
<dbReference type="eggNOG" id="COG1538">
    <property type="taxonomic scope" value="Bacteria"/>
</dbReference>
<evidence type="ECO:0000313" key="9">
    <source>
        <dbReference type="EMBL" id="CCG99062.1"/>
    </source>
</evidence>
<comment type="subcellular location">
    <subcellularLocation>
        <location evidence="1">Cell outer membrane</location>
    </subcellularLocation>
</comment>
<accession>I0K4K9</accession>
<dbReference type="GO" id="GO:1990281">
    <property type="term" value="C:efflux pump complex"/>
    <property type="evidence" value="ECO:0007669"/>
    <property type="project" value="TreeGrafter"/>
</dbReference>
<gene>
    <name evidence="9" type="ORF">FAES_1052</name>
</gene>
<evidence type="ECO:0000256" key="4">
    <source>
        <dbReference type="ARBA" id="ARBA00022452"/>
    </source>
</evidence>
<evidence type="ECO:0000256" key="1">
    <source>
        <dbReference type="ARBA" id="ARBA00004442"/>
    </source>
</evidence>
<keyword evidence="5" id="KW-0812">Transmembrane</keyword>
<organism evidence="9 10">
    <name type="scientific">Fibrella aestuarina BUZ 2</name>
    <dbReference type="NCBI Taxonomy" id="1166018"/>
    <lineage>
        <taxon>Bacteria</taxon>
        <taxon>Pseudomonadati</taxon>
        <taxon>Bacteroidota</taxon>
        <taxon>Cytophagia</taxon>
        <taxon>Cytophagales</taxon>
        <taxon>Spirosomataceae</taxon>
        <taxon>Fibrella</taxon>
    </lineage>
</organism>
<sequence>MRLTKISVTVVDGELRLGRITFSDNSPPTAESFHNMRFPLLSILVLLPGLALAQQSTALPDDLRALVQQASANFPLLKQQEQQIQATALQADLARTALRPQIGLNGSYQYIDPVPKATLPVNGRDVTLQFQPNHNVNANVAISQSLYDFGRTNAAVQRAGDNLRIQQRQQELTRHNLTYQVAAAYYGIGFLQRSIVVQDSVIRTAGDNVNVLSARLRNGDALQYDVITQQVRLKTAQNRKIDLQNQLDRQRALLTYLTGNADPAVSAASQQFGEPIQPFALDGQLQTALASNKDVLAAQDRVKLAETEIRIDELSGRPNLVLQGATGFRNGYVPDVNTPKFNVAAGVAFSMPIYAGRRYRLQNQVAKLNLNANRYAVENANAQLRQQLTQLNADIAANQTRLQNLNTQVLQARKALELAQTRLRNGVITTVELESAETGIEEAQLAQLAFQYQLLLNQLELKRLLGESL</sequence>
<evidence type="ECO:0000313" key="10">
    <source>
        <dbReference type="Proteomes" id="UP000011058"/>
    </source>
</evidence>
<dbReference type="GO" id="GO:0015288">
    <property type="term" value="F:porin activity"/>
    <property type="evidence" value="ECO:0007669"/>
    <property type="project" value="TreeGrafter"/>
</dbReference>
<proteinExistence type="inferred from homology"/>
<dbReference type="GO" id="GO:0015562">
    <property type="term" value="F:efflux transmembrane transporter activity"/>
    <property type="evidence" value="ECO:0007669"/>
    <property type="project" value="InterPro"/>
</dbReference>
<dbReference type="EMBL" id="HE796683">
    <property type="protein sequence ID" value="CCG99062.1"/>
    <property type="molecule type" value="Genomic_DNA"/>
</dbReference>
<keyword evidence="7" id="KW-0998">Cell outer membrane</keyword>
<keyword evidence="3" id="KW-0813">Transport</keyword>
<dbReference type="Proteomes" id="UP000011058">
    <property type="component" value="Chromosome"/>
</dbReference>
<dbReference type="GO" id="GO:0009279">
    <property type="term" value="C:cell outer membrane"/>
    <property type="evidence" value="ECO:0007669"/>
    <property type="project" value="UniProtKB-SubCell"/>
</dbReference>
<dbReference type="InterPro" id="IPR003423">
    <property type="entry name" value="OMP_efflux"/>
</dbReference>
<dbReference type="PANTHER" id="PTHR30026">
    <property type="entry name" value="OUTER MEMBRANE PROTEIN TOLC"/>
    <property type="match status" value="1"/>
</dbReference>
<keyword evidence="6" id="KW-0472">Membrane</keyword>
<dbReference type="PANTHER" id="PTHR30026:SF20">
    <property type="entry name" value="OUTER MEMBRANE PROTEIN TOLC"/>
    <property type="match status" value="1"/>
</dbReference>
<dbReference type="SUPFAM" id="SSF56954">
    <property type="entry name" value="Outer membrane efflux proteins (OEP)"/>
    <property type="match status" value="1"/>
</dbReference>
<dbReference type="KEGG" id="fae:FAES_1052"/>
<keyword evidence="8" id="KW-0175">Coiled coil</keyword>
<evidence type="ECO:0000256" key="7">
    <source>
        <dbReference type="ARBA" id="ARBA00023237"/>
    </source>
</evidence>
<keyword evidence="10" id="KW-1185">Reference proteome</keyword>
<dbReference type="HOGENOM" id="CLU_012817_10_6_10"/>
<reference evidence="9 10" key="1">
    <citation type="journal article" date="2012" name="J. Bacteriol.">
        <title>Genome Sequence of Fibrella aestuarina BUZ 2T, a Filamentous Marine Bacterium.</title>
        <authorList>
            <person name="Filippini M."/>
            <person name="Qi W."/>
            <person name="Blom J."/>
            <person name="Goesmann A."/>
            <person name="Smits T.H."/>
            <person name="Bagheri H.C."/>
        </authorList>
    </citation>
    <scope>NUCLEOTIDE SEQUENCE [LARGE SCALE GENOMIC DNA]</scope>
    <source>
        <strain evidence="10">BUZ 2T</strain>
    </source>
</reference>
<evidence type="ECO:0000256" key="3">
    <source>
        <dbReference type="ARBA" id="ARBA00022448"/>
    </source>
</evidence>
<evidence type="ECO:0000256" key="8">
    <source>
        <dbReference type="SAM" id="Coils"/>
    </source>
</evidence>
<keyword evidence="4" id="KW-1134">Transmembrane beta strand</keyword>
<feature type="coiled-coil region" evidence="8">
    <location>
        <begin position="374"/>
        <end position="422"/>
    </location>
</feature>
<dbReference type="InterPro" id="IPR051906">
    <property type="entry name" value="TolC-like"/>
</dbReference>
<dbReference type="PATRIC" id="fig|1166018.3.peg.2770"/>
<protein>
    <submittedName>
        <fullName evidence="9">Outer membrane efflux protein</fullName>
    </submittedName>
</protein>
<dbReference type="AlphaFoldDB" id="I0K4K9"/>
<dbReference type="STRING" id="1166018.FAES_1052"/>